<organism evidence="2 3">
    <name type="scientific">Nocardia aurantia</name>
    <dbReference type="NCBI Taxonomy" id="2585199"/>
    <lineage>
        <taxon>Bacteria</taxon>
        <taxon>Bacillati</taxon>
        <taxon>Actinomycetota</taxon>
        <taxon>Actinomycetes</taxon>
        <taxon>Mycobacteriales</taxon>
        <taxon>Nocardiaceae</taxon>
        <taxon>Nocardia</taxon>
    </lineage>
</organism>
<reference evidence="2 3" key="1">
    <citation type="submission" date="2019-10" db="EMBL/GenBank/DDBJ databases">
        <title>Nocardia macrotermitis sp. nov. and Nocardia aurantia sp. nov., isolated from the gut of fungus growing-termite Macrotermes natalensis.</title>
        <authorList>
            <person name="Benndorf R."/>
            <person name="Schwitalla J."/>
            <person name="Martin K."/>
            <person name="De Beer W."/>
            <person name="Kaster A.-K."/>
            <person name="Vollmers J."/>
            <person name="Poulsen M."/>
            <person name="Beemelmanns C."/>
        </authorList>
    </citation>
    <scope>NUCLEOTIDE SEQUENCE [LARGE SCALE GENOMIC DNA]</scope>
    <source>
        <strain evidence="2 3">RB56</strain>
    </source>
</reference>
<accession>A0A7K0DHI8</accession>
<dbReference type="PANTHER" id="PTHR33428">
    <property type="entry name" value="CHLOROPHYLLASE-2, CHLOROPLASTIC"/>
    <property type="match status" value="1"/>
</dbReference>
<dbReference type="Pfam" id="PF12740">
    <property type="entry name" value="PETase"/>
    <property type="match status" value="1"/>
</dbReference>
<dbReference type="EMBL" id="WEGI01000001">
    <property type="protein sequence ID" value="MQY25078.1"/>
    <property type="molecule type" value="Genomic_DNA"/>
</dbReference>
<dbReference type="AlphaFoldDB" id="A0A7K0DHI8"/>
<evidence type="ECO:0000313" key="3">
    <source>
        <dbReference type="Proteomes" id="UP000431401"/>
    </source>
</evidence>
<dbReference type="Proteomes" id="UP000431401">
    <property type="component" value="Unassembled WGS sequence"/>
</dbReference>
<dbReference type="SUPFAM" id="SSF53474">
    <property type="entry name" value="alpha/beta-Hydrolases"/>
    <property type="match status" value="1"/>
</dbReference>
<dbReference type="PANTHER" id="PTHR33428:SF14">
    <property type="entry name" value="CARBOXYLESTERASE TYPE B DOMAIN-CONTAINING PROTEIN"/>
    <property type="match status" value="1"/>
</dbReference>
<dbReference type="RefSeq" id="WP_319942473.1">
    <property type="nucleotide sequence ID" value="NZ_WEGI01000001.1"/>
</dbReference>
<name>A0A7K0DHI8_9NOCA</name>
<protein>
    <recommendedName>
        <fullName evidence="1">PET hydrolase/cutinase-like domain-containing protein</fullName>
    </recommendedName>
</protein>
<dbReference type="InterPro" id="IPR041127">
    <property type="entry name" value="PET_hydrolase/cutinase-like"/>
</dbReference>
<evidence type="ECO:0000259" key="1">
    <source>
        <dbReference type="Pfam" id="PF12740"/>
    </source>
</evidence>
<keyword evidence="3" id="KW-1185">Reference proteome</keyword>
<dbReference type="Gene3D" id="3.40.50.1820">
    <property type="entry name" value="alpha/beta hydrolase"/>
    <property type="match status" value="1"/>
</dbReference>
<comment type="caution">
    <text evidence="2">The sequence shown here is derived from an EMBL/GenBank/DDBJ whole genome shotgun (WGS) entry which is preliminary data.</text>
</comment>
<proteinExistence type="predicted"/>
<dbReference type="InterPro" id="IPR029058">
    <property type="entry name" value="AB_hydrolase_fold"/>
</dbReference>
<evidence type="ECO:0000313" key="2">
    <source>
        <dbReference type="EMBL" id="MQY25078.1"/>
    </source>
</evidence>
<sequence>MSASVKSLLNHLTSPGPHRVRAGNLAVAGQPGVVFTPERGTDLPAVAFGHGWLSGAGSYVRLLRHLASWGFVAAAPDSERGPVPSHLNLAGDLLTTLDICTGVRLGDGQVTVHPERVALAGHGMGAGAAVIAAAQRPVGAVAALYPAPTAPAAEPLAEGIDTPALIVAGESDIASVNGNAIPLARAWAGPVVLRTVDNASHNGMVAGRRILATLGAGKHEPRTERITRALLVGYLTYQLLGDKAYEAFADPEAKLPHTSTVDPAPAEAEIEAIEDESRRLSGRQVVELVQLLRK</sequence>
<gene>
    <name evidence="2" type="ORF">NRB56_06320</name>
</gene>
<feature type="domain" description="PET hydrolase/cutinase-like" evidence="1">
    <location>
        <begin position="14"/>
        <end position="184"/>
    </location>
</feature>